<dbReference type="PANTHER" id="PTHR46009">
    <property type="entry name" value="VACUOLAR PROTEIN SORTING-ASSOCIATED PROTEIN VTA1 HOMOLOG"/>
    <property type="match status" value="1"/>
</dbReference>
<comment type="similarity">
    <text evidence="3">Belongs to the VTA1 family.</text>
</comment>
<keyword evidence="4" id="KW-0813">Transport</keyword>
<evidence type="ECO:0000256" key="8">
    <source>
        <dbReference type="ARBA" id="ARBA00023136"/>
    </source>
</evidence>
<keyword evidence="6" id="KW-0967">Endosome</keyword>
<keyword evidence="8" id="KW-0472">Membrane</keyword>
<feature type="domain" description="Vta1/callose synthase N-terminal" evidence="10">
    <location>
        <begin position="13"/>
        <end position="156"/>
    </location>
</feature>
<dbReference type="EMBL" id="JBEFKJ010000017">
    <property type="protein sequence ID" value="KAL2041415.1"/>
    <property type="molecule type" value="Genomic_DNA"/>
</dbReference>
<keyword evidence="5" id="KW-0963">Cytoplasm</keyword>
<dbReference type="Proteomes" id="UP001590950">
    <property type="component" value="Unassembled WGS sequence"/>
</dbReference>
<evidence type="ECO:0000259" key="11">
    <source>
        <dbReference type="Pfam" id="PF18097"/>
    </source>
</evidence>
<feature type="region of interest" description="Disordered" evidence="9">
    <location>
        <begin position="213"/>
        <end position="410"/>
    </location>
</feature>
<feature type="compositionally biased region" description="Pro residues" evidence="9">
    <location>
        <begin position="309"/>
        <end position="323"/>
    </location>
</feature>
<protein>
    <recommendedName>
        <fullName evidence="14">DUF605-domain-containing protein</fullName>
    </recommendedName>
</protein>
<feature type="region of interest" description="Disordered" evidence="9">
    <location>
        <begin position="159"/>
        <end position="182"/>
    </location>
</feature>
<evidence type="ECO:0000256" key="3">
    <source>
        <dbReference type="ARBA" id="ARBA00007895"/>
    </source>
</evidence>
<evidence type="ECO:0000256" key="4">
    <source>
        <dbReference type="ARBA" id="ARBA00022448"/>
    </source>
</evidence>
<organism evidence="12 13">
    <name type="scientific">Stereocaulon virgatum</name>
    <dbReference type="NCBI Taxonomy" id="373712"/>
    <lineage>
        <taxon>Eukaryota</taxon>
        <taxon>Fungi</taxon>
        <taxon>Dikarya</taxon>
        <taxon>Ascomycota</taxon>
        <taxon>Pezizomycotina</taxon>
        <taxon>Lecanoromycetes</taxon>
        <taxon>OSLEUM clade</taxon>
        <taxon>Lecanoromycetidae</taxon>
        <taxon>Lecanorales</taxon>
        <taxon>Lecanorineae</taxon>
        <taxon>Stereocaulaceae</taxon>
        <taxon>Stereocaulon</taxon>
    </lineage>
</organism>
<evidence type="ECO:0000313" key="13">
    <source>
        <dbReference type="Proteomes" id="UP001590950"/>
    </source>
</evidence>
<comment type="caution">
    <text evidence="12">The sequence shown here is derived from an EMBL/GenBank/DDBJ whole genome shotgun (WGS) entry which is preliminary data.</text>
</comment>
<evidence type="ECO:0000256" key="7">
    <source>
        <dbReference type="ARBA" id="ARBA00022927"/>
    </source>
</evidence>
<feature type="compositionally biased region" description="Basic and acidic residues" evidence="9">
    <location>
        <begin position="213"/>
        <end position="222"/>
    </location>
</feature>
<name>A0ABR4A8I0_9LECA</name>
<evidence type="ECO:0000256" key="2">
    <source>
        <dbReference type="ARBA" id="ARBA00004496"/>
    </source>
</evidence>
<dbReference type="InterPro" id="IPR039431">
    <property type="entry name" value="Vta1/CALS_N"/>
</dbReference>
<feature type="compositionally biased region" description="Pro residues" evidence="9">
    <location>
        <begin position="353"/>
        <end position="387"/>
    </location>
</feature>
<evidence type="ECO:0000259" key="10">
    <source>
        <dbReference type="Pfam" id="PF04652"/>
    </source>
</evidence>
<accession>A0ABR4A8I0</accession>
<feature type="compositionally biased region" description="Low complexity" evidence="9">
    <location>
        <begin position="342"/>
        <end position="352"/>
    </location>
</feature>
<dbReference type="Gene3D" id="1.25.40.270">
    <property type="entry name" value="Vacuolar protein sorting-associated protein vta1"/>
    <property type="match status" value="1"/>
</dbReference>
<dbReference type="InterPro" id="IPR044538">
    <property type="entry name" value="Vta1-like"/>
</dbReference>
<comment type="subcellular location">
    <subcellularLocation>
        <location evidence="2">Cytoplasm</location>
    </subcellularLocation>
    <subcellularLocation>
        <location evidence="1">Endosome membrane</location>
        <topology evidence="1">Peripheral membrane protein</topology>
    </subcellularLocation>
</comment>
<feature type="domain" description="Vta1 C-terminal" evidence="11">
    <location>
        <begin position="417"/>
        <end position="452"/>
    </location>
</feature>
<evidence type="ECO:0000313" key="12">
    <source>
        <dbReference type="EMBL" id="KAL2041415.1"/>
    </source>
</evidence>
<proteinExistence type="inferred from homology"/>
<dbReference type="PANTHER" id="PTHR46009:SF1">
    <property type="entry name" value="VACUOLAR PROTEIN SORTING-ASSOCIATED PROTEIN VTA1 HOMOLOG"/>
    <property type="match status" value="1"/>
</dbReference>
<evidence type="ECO:0000256" key="5">
    <source>
        <dbReference type="ARBA" id="ARBA00022490"/>
    </source>
</evidence>
<keyword evidence="13" id="KW-1185">Reference proteome</keyword>
<dbReference type="Gene3D" id="1.20.5.420">
    <property type="entry name" value="Immunoglobulin FC, subunit C"/>
    <property type="match status" value="1"/>
</dbReference>
<dbReference type="Pfam" id="PF04652">
    <property type="entry name" value="Vta1"/>
    <property type="match status" value="1"/>
</dbReference>
<reference evidence="12 13" key="1">
    <citation type="submission" date="2024-09" db="EMBL/GenBank/DDBJ databases">
        <title>Rethinking Asexuality: The Enigmatic Case of Functional Sexual Genes in Lepraria (Stereocaulaceae).</title>
        <authorList>
            <person name="Doellman M."/>
            <person name="Sun Y."/>
            <person name="Barcenas-Pena A."/>
            <person name="Lumbsch H.T."/>
            <person name="Grewe F."/>
        </authorList>
    </citation>
    <scope>NUCLEOTIDE SEQUENCE [LARGE SCALE GENOMIC DNA]</scope>
    <source>
        <strain evidence="12 13">Mercado 3170</strain>
    </source>
</reference>
<dbReference type="InterPro" id="IPR023175">
    <property type="entry name" value="Vta1/CALS_N_sf"/>
</dbReference>
<dbReference type="Pfam" id="PF18097">
    <property type="entry name" value="Vta1_C"/>
    <property type="match status" value="1"/>
</dbReference>
<evidence type="ECO:0000256" key="1">
    <source>
        <dbReference type="ARBA" id="ARBA00004481"/>
    </source>
</evidence>
<gene>
    <name evidence="12" type="ORF">N7G274_005797</name>
</gene>
<evidence type="ECO:0008006" key="14">
    <source>
        <dbReference type="Google" id="ProtNLM"/>
    </source>
</evidence>
<evidence type="ECO:0000256" key="6">
    <source>
        <dbReference type="ARBA" id="ARBA00022753"/>
    </source>
</evidence>
<keyword evidence="7" id="KW-0653">Protein transport</keyword>
<sequence length="455" mass="49605">MAATIPPALRAADITRFAQRAGQLEKAKPVVAYWCNYWIVEQILAKGLHQKDDDCKNYTMNMMDKLEQTKSDFTENDAIADDVAGQAYIEQFGLDTFHRAENAMKANKASRQTADTFQAAATFLDLCQIWGSLEPEVASKIKFAKYHSLRILKAIKAGEDPNLSNPAPEPEEPPLDPNDPEVQMLNASTNLARQPSVEEVPDEHDRLQRHLAERSTFDESLHPSRAPSVPRQRASNAQRSQDPGEDYYRTAPTDVSPLAPLTNDRSMSDGGGYFPRVPESDSTMLDAPSQDPEPPPAISLPDTSRLPRPSEPPSSNVPPPQPPRSGSLHSFPPPSIEEPDLSSPAPLVSSFPSAPPPAPAPSYPSQPSPTTRPAPQTPFQPPLPTPRAPIRRTAPSGIIPNTLPPTSSQANCVTDEEAILKAQKHARWAISALNFEDVNTAVKELRGALESLGAR</sequence>
<dbReference type="InterPro" id="IPR041212">
    <property type="entry name" value="Vta1_C"/>
</dbReference>
<evidence type="ECO:0000256" key="9">
    <source>
        <dbReference type="SAM" id="MobiDB-lite"/>
    </source>
</evidence>